<sequence>MIVRLMGEGQYVLPDEDVEVLNEIDNEIVRAIERGDEKGFEEGLARLIFEVRHRGEPLAGDILRPSDVVVPPEDLTFEEAKAIFTGEGIIPD</sequence>
<name>A0A832RYF1_9EURY</name>
<dbReference type="RefSeq" id="WP_042687484.1">
    <property type="nucleotide sequence ID" value="NZ_DUIH01000011.1"/>
</dbReference>
<feature type="domain" description="PspA-associated" evidence="1">
    <location>
        <begin position="1"/>
        <end position="92"/>
    </location>
</feature>
<organism evidence="2 3">
    <name type="scientific">Methermicoccus shengliensis</name>
    <dbReference type="NCBI Taxonomy" id="660064"/>
    <lineage>
        <taxon>Archaea</taxon>
        <taxon>Methanobacteriati</taxon>
        <taxon>Methanobacteriota</taxon>
        <taxon>Stenosarchaea group</taxon>
        <taxon>Methanomicrobia</taxon>
        <taxon>Methanosarcinales</taxon>
        <taxon>Methermicoccaceae</taxon>
        <taxon>Methermicoccus</taxon>
    </lineage>
</organism>
<comment type="caution">
    <text evidence="2">The sequence shown here is derived from an EMBL/GenBank/DDBJ whole genome shotgun (WGS) entry which is preliminary data.</text>
</comment>
<accession>A0A832RYF1</accession>
<reference evidence="2" key="1">
    <citation type="journal article" date="2020" name="bioRxiv">
        <title>A rank-normalized archaeal taxonomy based on genome phylogeny resolves widespread incomplete and uneven classifications.</title>
        <authorList>
            <person name="Rinke C."/>
            <person name="Chuvochina M."/>
            <person name="Mussig A.J."/>
            <person name="Chaumeil P.-A."/>
            <person name="Waite D.W."/>
            <person name="Whitman W.B."/>
            <person name="Parks D.H."/>
            <person name="Hugenholtz P."/>
        </authorList>
    </citation>
    <scope>NUCLEOTIDE SEQUENCE</scope>
    <source>
        <strain evidence="2">UBA12518</strain>
    </source>
</reference>
<dbReference type="EMBL" id="DUIH01000011">
    <property type="protein sequence ID" value="HIH69651.1"/>
    <property type="molecule type" value="Genomic_DNA"/>
</dbReference>
<evidence type="ECO:0000313" key="3">
    <source>
        <dbReference type="Proteomes" id="UP000600363"/>
    </source>
</evidence>
<evidence type="ECO:0000313" key="2">
    <source>
        <dbReference type="EMBL" id="HIH69651.1"/>
    </source>
</evidence>
<proteinExistence type="predicted"/>
<evidence type="ECO:0000259" key="1">
    <source>
        <dbReference type="Pfam" id="PF22743"/>
    </source>
</evidence>
<dbReference type="InterPro" id="IPR054437">
    <property type="entry name" value="PspA-assoc_dom"/>
</dbReference>
<protein>
    <recommendedName>
        <fullName evidence="1">PspA-associated domain-containing protein</fullName>
    </recommendedName>
</protein>
<dbReference type="Proteomes" id="UP000600363">
    <property type="component" value="Unassembled WGS sequence"/>
</dbReference>
<dbReference type="Pfam" id="PF22743">
    <property type="entry name" value="PspAA"/>
    <property type="match status" value="1"/>
</dbReference>
<dbReference type="AlphaFoldDB" id="A0A832RYF1"/>
<gene>
    <name evidence="2" type="ORF">HA299_03400</name>
</gene>